<sequence length="473" mass="51929">MAVETRQSRNGQASPKGKEGGGPAAGSKALNGQEEKKMNRTFYIVFLSLIIDLLAFTVILPLLPSLLDHYGHKDKHGLYAFMTNSVSSFRQFVGAPDTPKWNSVLFGGVIGSLFSFLQFLSTPFIGAASDVYGRRPLMLLCMVGVASSYVLWMLSDNFTLFVIARIIGGVSKGNVSLSTAIVTDVSTPEKRGKGMALVGVAFSIGFVFGPSIGAMFSFMDKDSERFYVLPAIFCIVLALADILFLYVFLPETLPEKIRSKTSSSVLSKAWELISPVSLFQFASVKLNSPADKNAIQSLGWVYFLYLYVYSGMEFTLPFLMFHRFDYNSMQQGKMFFFIGTIMALVQGGYVRRVKRGKEIKVVTQGILVLIPSFVMMAFAKNIYLMYTALALFSFASATVVPCLTTQVSVYGGSDQKGVVMGIFRSLGSLARATSPVFAATVYWCFGAETCYVAGGVFMALPLLLTMKQRKEKL</sequence>
<feature type="region of interest" description="Disordered" evidence="6">
    <location>
        <begin position="1"/>
        <end position="31"/>
    </location>
</feature>
<dbReference type="EMBL" id="JBAMIC010000003">
    <property type="protein sequence ID" value="KAK7109962.1"/>
    <property type="molecule type" value="Genomic_DNA"/>
</dbReference>
<dbReference type="FunFam" id="1.20.1250.20:FF:000223">
    <property type="entry name" value="Major facilitator superfamily domain-containing protein"/>
    <property type="match status" value="1"/>
</dbReference>
<evidence type="ECO:0000256" key="4">
    <source>
        <dbReference type="ARBA" id="ARBA00022989"/>
    </source>
</evidence>
<keyword evidence="2" id="KW-0813">Transport</keyword>
<protein>
    <recommendedName>
        <fullName evidence="8">Major facilitator superfamily (MFS) profile domain-containing protein</fullName>
    </recommendedName>
</protein>
<comment type="caution">
    <text evidence="9">The sequence shown here is derived from an EMBL/GenBank/DDBJ whole genome shotgun (WGS) entry which is preliminary data.</text>
</comment>
<dbReference type="PROSITE" id="PS50850">
    <property type="entry name" value="MFS"/>
    <property type="match status" value="1"/>
</dbReference>
<evidence type="ECO:0000256" key="6">
    <source>
        <dbReference type="SAM" id="MobiDB-lite"/>
    </source>
</evidence>
<organism evidence="9 10">
    <name type="scientific">Littorina saxatilis</name>
    <dbReference type="NCBI Taxonomy" id="31220"/>
    <lineage>
        <taxon>Eukaryota</taxon>
        <taxon>Metazoa</taxon>
        <taxon>Spiralia</taxon>
        <taxon>Lophotrochozoa</taxon>
        <taxon>Mollusca</taxon>
        <taxon>Gastropoda</taxon>
        <taxon>Caenogastropoda</taxon>
        <taxon>Littorinimorpha</taxon>
        <taxon>Littorinoidea</taxon>
        <taxon>Littorinidae</taxon>
        <taxon>Littorina</taxon>
    </lineage>
</organism>
<dbReference type="InterPro" id="IPR036259">
    <property type="entry name" value="MFS_trans_sf"/>
</dbReference>
<feature type="transmembrane region" description="Helical" evidence="7">
    <location>
        <begin position="195"/>
        <end position="219"/>
    </location>
</feature>
<dbReference type="Proteomes" id="UP001374579">
    <property type="component" value="Unassembled WGS sequence"/>
</dbReference>
<dbReference type="InterPro" id="IPR011701">
    <property type="entry name" value="MFS"/>
</dbReference>
<evidence type="ECO:0000313" key="10">
    <source>
        <dbReference type="Proteomes" id="UP001374579"/>
    </source>
</evidence>
<feature type="transmembrane region" description="Helical" evidence="7">
    <location>
        <begin position="332"/>
        <end position="349"/>
    </location>
</feature>
<feature type="transmembrane region" description="Helical" evidence="7">
    <location>
        <begin position="42"/>
        <end position="63"/>
    </location>
</feature>
<accession>A0AAN9BQU6</accession>
<evidence type="ECO:0000256" key="1">
    <source>
        <dbReference type="ARBA" id="ARBA00004141"/>
    </source>
</evidence>
<dbReference type="SUPFAM" id="SSF103473">
    <property type="entry name" value="MFS general substrate transporter"/>
    <property type="match status" value="1"/>
</dbReference>
<feature type="transmembrane region" description="Helical" evidence="7">
    <location>
        <begin position="226"/>
        <end position="249"/>
    </location>
</feature>
<dbReference type="InterPro" id="IPR020846">
    <property type="entry name" value="MFS_dom"/>
</dbReference>
<comment type="subcellular location">
    <subcellularLocation>
        <location evidence="1">Membrane</location>
        <topology evidence="1">Multi-pass membrane protein</topology>
    </subcellularLocation>
</comment>
<keyword evidence="10" id="KW-1185">Reference proteome</keyword>
<evidence type="ECO:0000313" key="9">
    <source>
        <dbReference type="EMBL" id="KAK7109962.1"/>
    </source>
</evidence>
<name>A0AAN9BQU6_9CAEN</name>
<feature type="transmembrane region" description="Helical" evidence="7">
    <location>
        <begin position="361"/>
        <end position="379"/>
    </location>
</feature>
<evidence type="ECO:0000256" key="3">
    <source>
        <dbReference type="ARBA" id="ARBA00022692"/>
    </source>
</evidence>
<keyword evidence="3 7" id="KW-0812">Transmembrane</keyword>
<feature type="transmembrane region" description="Helical" evidence="7">
    <location>
        <begin position="104"/>
        <end position="125"/>
    </location>
</feature>
<proteinExistence type="predicted"/>
<dbReference type="Gene3D" id="1.20.1250.20">
    <property type="entry name" value="MFS general substrate transporter like domains"/>
    <property type="match status" value="1"/>
</dbReference>
<dbReference type="PANTHER" id="PTHR23504">
    <property type="entry name" value="MAJOR FACILITATOR SUPERFAMILY DOMAIN-CONTAINING PROTEIN 10"/>
    <property type="match status" value="1"/>
</dbReference>
<gene>
    <name evidence="9" type="ORF">V1264_013909</name>
</gene>
<dbReference type="CDD" id="cd17389">
    <property type="entry name" value="MFS_MFSD10"/>
    <property type="match status" value="1"/>
</dbReference>
<dbReference type="PANTHER" id="PTHR23504:SF31">
    <property type="entry name" value="MAJOR FACILITATOR SUPERFAMILY DOMAIN-CONTAINING PROTEIN 10"/>
    <property type="match status" value="1"/>
</dbReference>
<dbReference type="GO" id="GO:0022857">
    <property type="term" value="F:transmembrane transporter activity"/>
    <property type="evidence" value="ECO:0007669"/>
    <property type="project" value="InterPro"/>
</dbReference>
<feature type="domain" description="Major facilitator superfamily (MFS) profile" evidence="8">
    <location>
        <begin position="41"/>
        <end position="473"/>
    </location>
</feature>
<feature type="transmembrane region" description="Helical" evidence="7">
    <location>
        <begin position="440"/>
        <end position="464"/>
    </location>
</feature>
<dbReference type="GO" id="GO:0031526">
    <property type="term" value="C:brush border membrane"/>
    <property type="evidence" value="ECO:0007669"/>
    <property type="project" value="TreeGrafter"/>
</dbReference>
<feature type="transmembrane region" description="Helical" evidence="7">
    <location>
        <begin position="137"/>
        <end position="155"/>
    </location>
</feature>
<reference evidence="9 10" key="1">
    <citation type="submission" date="2024-02" db="EMBL/GenBank/DDBJ databases">
        <title>Chromosome-scale genome assembly of the rough periwinkle Littorina saxatilis.</title>
        <authorList>
            <person name="De Jode A."/>
            <person name="Faria R."/>
            <person name="Formenti G."/>
            <person name="Sims Y."/>
            <person name="Smith T.P."/>
            <person name="Tracey A."/>
            <person name="Wood J.M.D."/>
            <person name="Zagrodzka Z.B."/>
            <person name="Johannesson K."/>
            <person name="Butlin R.K."/>
            <person name="Leder E.H."/>
        </authorList>
    </citation>
    <scope>NUCLEOTIDE SEQUENCE [LARGE SCALE GENOMIC DNA]</scope>
    <source>
        <strain evidence="9">Snail1</strain>
        <tissue evidence="9">Muscle</tissue>
    </source>
</reference>
<dbReference type="AlphaFoldDB" id="A0AAN9BQU6"/>
<evidence type="ECO:0000256" key="2">
    <source>
        <dbReference type="ARBA" id="ARBA00022448"/>
    </source>
</evidence>
<evidence type="ECO:0000256" key="7">
    <source>
        <dbReference type="SAM" id="Phobius"/>
    </source>
</evidence>
<keyword evidence="5 7" id="KW-0472">Membrane</keyword>
<evidence type="ECO:0000259" key="8">
    <source>
        <dbReference type="PROSITE" id="PS50850"/>
    </source>
</evidence>
<evidence type="ECO:0000256" key="5">
    <source>
        <dbReference type="ARBA" id="ARBA00023136"/>
    </source>
</evidence>
<dbReference type="Pfam" id="PF07690">
    <property type="entry name" value="MFS_1"/>
    <property type="match status" value="1"/>
</dbReference>
<feature type="transmembrane region" description="Helical" evidence="7">
    <location>
        <begin position="300"/>
        <end position="320"/>
    </location>
</feature>
<keyword evidence="4 7" id="KW-1133">Transmembrane helix</keyword>